<evidence type="ECO:0000313" key="7">
    <source>
        <dbReference type="EMBL" id="CAL1702158.1"/>
    </source>
</evidence>
<evidence type="ECO:0000259" key="6">
    <source>
        <dbReference type="PROSITE" id="PS51460"/>
    </source>
</evidence>
<feature type="compositionally biased region" description="Polar residues" evidence="5">
    <location>
        <begin position="1409"/>
        <end position="1421"/>
    </location>
</feature>
<dbReference type="SMART" id="SM00243">
    <property type="entry name" value="GAS2"/>
    <property type="match status" value="1"/>
</dbReference>
<evidence type="ECO:0000256" key="3">
    <source>
        <dbReference type="ARBA" id="ARBA00023212"/>
    </source>
</evidence>
<feature type="compositionally biased region" description="Low complexity" evidence="5">
    <location>
        <begin position="1268"/>
        <end position="1288"/>
    </location>
</feature>
<dbReference type="InterPro" id="IPR003108">
    <property type="entry name" value="GAR_dom"/>
</dbReference>
<dbReference type="Pfam" id="PF02187">
    <property type="entry name" value="GAS2"/>
    <property type="match status" value="1"/>
</dbReference>
<keyword evidence="3" id="KW-0206">Cytoskeleton</keyword>
<comment type="subcellular location">
    <subcellularLocation>
        <location evidence="1">Cytoplasm</location>
        <location evidence="1">Cytoskeleton</location>
    </subcellularLocation>
</comment>
<evidence type="ECO:0000256" key="2">
    <source>
        <dbReference type="ARBA" id="ARBA00022490"/>
    </source>
</evidence>
<evidence type="ECO:0000313" key="8">
    <source>
        <dbReference type="Proteomes" id="UP001497453"/>
    </source>
</evidence>
<dbReference type="PANTHER" id="PTHR45615:SF80">
    <property type="entry name" value="GRIP DOMAIN-CONTAINING PROTEIN"/>
    <property type="match status" value="1"/>
</dbReference>
<feature type="region of interest" description="Disordered" evidence="5">
    <location>
        <begin position="224"/>
        <end position="255"/>
    </location>
</feature>
<evidence type="ECO:0000256" key="1">
    <source>
        <dbReference type="ARBA" id="ARBA00004245"/>
    </source>
</evidence>
<protein>
    <recommendedName>
        <fullName evidence="6">GAR domain-containing protein</fullName>
    </recommendedName>
</protein>
<feature type="compositionally biased region" description="Polar residues" evidence="5">
    <location>
        <begin position="1575"/>
        <end position="1602"/>
    </location>
</feature>
<dbReference type="Gene3D" id="3.30.920.20">
    <property type="entry name" value="Gas2-like domain"/>
    <property type="match status" value="1"/>
</dbReference>
<accession>A0ABP1D5A8</accession>
<dbReference type="PANTHER" id="PTHR45615">
    <property type="entry name" value="MYOSIN HEAVY CHAIN, NON-MUSCLE"/>
    <property type="match status" value="1"/>
</dbReference>
<dbReference type="Proteomes" id="UP001497453">
    <property type="component" value="Chromosome 2"/>
</dbReference>
<keyword evidence="2" id="KW-0963">Cytoplasm</keyword>
<feature type="coiled-coil region" evidence="4">
    <location>
        <begin position="955"/>
        <end position="1031"/>
    </location>
</feature>
<reference evidence="8" key="1">
    <citation type="submission" date="2024-04" db="EMBL/GenBank/DDBJ databases">
        <authorList>
            <person name="Shaw F."/>
            <person name="Minotto A."/>
        </authorList>
    </citation>
    <scope>NUCLEOTIDE SEQUENCE [LARGE SCALE GENOMIC DNA]</scope>
</reference>
<evidence type="ECO:0000256" key="4">
    <source>
        <dbReference type="SAM" id="Coils"/>
    </source>
</evidence>
<dbReference type="InterPro" id="IPR036534">
    <property type="entry name" value="GAR_dom_sf"/>
</dbReference>
<dbReference type="PROSITE" id="PS51460">
    <property type="entry name" value="GAR"/>
    <property type="match status" value="1"/>
</dbReference>
<feature type="compositionally biased region" description="Low complexity" evidence="5">
    <location>
        <begin position="1354"/>
        <end position="1376"/>
    </location>
</feature>
<keyword evidence="4" id="KW-0175">Coiled coil</keyword>
<organism evidence="7 8">
    <name type="scientific">Somion occarium</name>
    <dbReference type="NCBI Taxonomy" id="3059160"/>
    <lineage>
        <taxon>Eukaryota</taxon>
        <taxon>Fungi</taxon>
        <taxon>Dikarya</taxon>
        <taxon>Basidiomycota</taxon>
        <taxon>Agaricomycotina</taxon>
        <taxon>Agaricomycetes</taxon>
        <taxon>Polyporales</taxon>
        <taxon>Cerrenaceae</taxon>
        <taxon>Somion</taxon>
    </lineage>
</organism>
<dbReference type="SUPFAM" id="SSF143575">
    <property type="entry name" value="GAS2 domain-like"/>
    <property type="match status" value="1"/>
</dbReference>
<feature type="region of interest" description="Disordered" evidence="5">
    <location>
        <begin position="1409"/>
        <end position="1451"/>
    </location>
</feature>
<feature type="compositionally biased region" description="Low complexity" evidence="5">
    <location>
        <begin position="1311"/>
        <end position="1338"/>
    </location>
</feature>
<evidence type="ECO:0000256" key="5">
    <source>
        <dbReference type="SAM" id="MobiDB-lite"/>
    </source>
</evidence>
<feature type="region of interest" description="Disordered" evidence="5">
    <location>
        <begin position="1"/>
        <end position="22"/>
    </location>
</feature>
<feature type="region of interest" description="Disordered" evidence="5">
    <location>
        <begin position="1252"/>
        <end position="1394"/>
    </location>
</feature>
<dbReference type="EMBL" id="OZ037945">
    <property type="protein sequence ID" value="CAL1702158.1"/>
    <property type="molecule type" value="Genomic_DNA"/>
</dbReference>
<feature type="region of interest" description="Disordered" evidence="5">
    <location>
        <begin position="1560"/>
        <end position="1649"/>
    </location>
</feature>
<name>A0ABP1D5A8_9APHY</name>
<proteinExistence type="predicted"/>
<keyword evidence="8" id="KW-1185">Reference proteome</keyword>
<gene>
    <name evidence="7" type="ORF">GFSPODELE1_LOCUS3909</name>
</gene>
<feature type="compositionally biased region" description="Polar residues" evidence="5">
    <location>
        <begin position="1343"/>
        <end position="1353"/>
    </location>
</feature>
<feature type="domain" description="GAR" evidence="6">
    <location>
        <begin position="1452"/>
        <end position="1532"/>
    </location>
</feature>
<sequence length="1649" mass="181843">MVVPDVEASTLNIPPHASGASSTQSLIEAAESVLVSRLAIPPTPQDAPKTGEGEDTLEWHEVIELQAFSERKAWIEDKIKLLEQMPPIEVFAGMDAVRSSAETTEGLPSREELQQWVIEHDKIEKETEIFDSGELKKLKKFTKAAASRNLSPADTDLIELTLTTIYELDKLMRLLRDRSDNLELLSVRLTWEERRISAWVELRNMLADIKQFLSNRARWSPAIYDQMEDPSKDEEPNSSSAPLRRKGSTVSLASVASESQSSPAAFSRSARYKLSELLSRDAAQYASRVSSLRHSKINPAGKTLDRLIDDSRRPVPEELLDEQDRLEDKGINEMEDVGKFIMNVVMQWKKADEFFVETAKDRSTAQALLEEIEFASVRHPTARQDTSFISRTNSLMKRLEMRGDPSSSAASFPCPSHPLFPDQIDFNESLLELLSSELRSASELATRAELSAKRYHADLEAARRVETLCKASSELSAQLTSFIARFEKGDKNSTGDGTPPDLSSEDCLQTTRHSLFLALLPSLSDGVEKADVEASKVLQSAYLALSDLNHSGVDPQFVIDSKAQVDNLAATREQLAGIRKVVTGRVTVLREVRRIWTNMEAVFNELETSRQELSEGIEQSMWKPQSHHDAALLTPESSIASLPPPVEIPDTSSRFEHISSQLQVDVSLLVSSSIESRLKSYLEDSSQQLASFFQTIRLLASLMDSVRNQASAMTFLQEEVNDLQLRIEDLRSRFEVGTQDTLSGRLSGDELVVQQATLDADLSLLHDNLRSLLDSFSLRVPFIANSQVNAKYNPHSRRPSLSAGFSLEVLRQCASTGLAVDPVAIDRTVRADCNAFSILLSGAEQSLSQHAAHFRLAKVARAVDIATQSLMDHIHRIEANLSSLQQSAEDRPTIAKLETLTDLSESLATLASGDIAAHASSLISARDELRSLSDQASSLDSATRASLVAGRQRDLDDAESRFNDSKFKVEELTRRISNMRAEIAREEETRAREENERLAREAAEKAEKERLAAQQEAEERLRQEVLAERERFEKATRLEAEVIHVNTLPAVEEDVFAAQTSVSPQSLTQELSSLQDRIYSLRTRLRSLGIMDLSRPSRNGSLPTPEQCNTINEQLTDIADETENLPSSVPDNVAIDTELHSLRVDVENLLKSMIRVNLLAKLRAAVENCDNALSDLLEHIDSYPSPPTGVLSSSYTSDTTQPSEAQLDARLSFTEGLINDMTAIYDQVKDDPRAVSEHDRLLQTWGELQAMGQDRLSGRKSRPASVMSSGRSSRASAAAAATTKKSAGYSKLSSGSPGGQLLAPPPRSTRRSSSGASTRPPPSRSSSRMSVASNRSVSGPIPTATSRLYQSTFASRQRTTSVTSTTSAGTPTAKPALPRTSRPRARTNEVARTASPAFSDISTFSLSRPSLNVSRSSQSTWARAPRESFPSFPRSPPLRATTPNLRKRYVPNPKNKLDVAVGDVVNKLPMNVNINIEVVADTWKDQSGKYWIGDQDPKLCFCRILRSQTVMVRVGGGWAELSKFIKDHFADAFRLLPESPPRARIKEEKWISSATLAQAAARRTPDLPAPPRTPEPSTSIIPSFALSTPSGRSPQGINASPSPGSPLTAMQFIRRADRESPAFRSETPTKSSHSAVVPSVLTRAPAWRP</sequence>